<evidence type="ECO:0000313" key="1">
    <source>
        <dbReference type="EMBL" id="ERT65572.1"/>
    </source>
</evidence>
<dbReference type="AlphaFoldDB" id="U7V1K7"/>
<dbReference type="Proteomes" id="UP000017174">
    <property type="component" value="Unassembled WGS sequence"/>
</dbReference>
<organism evidence="1 2">
    <name type="scientific">Rothia aeria F0184</name>
    <dbReference type="NCBI Taxonomy" id="888019"/>
    <lineage>
        <taxon>Bacteria</taxon>
        <taxon>Bacillati</taxon>
        <taxon>Actinomycetota</taxon>
        <taxon>Actinomycetes</taxon>
        <taxon>Micrococcales</taxon>
        <taxon>Micrococcaceae</taxon>
        <taxon>Rothia</taxon>
    </lineage>
</organism>
<gene>
    <name evidence="1" type="ORF">HMPREF0742_01962</name>
</gene>
<dbReference type="EMBL" id="AXZG01000053">
    <property type="protein sequence ID" value="ERT65572.1"/>
    <property type="molecule type" value="Genomic_DNA"/>
</dbReference>
<protein>
    <submittedName>
        <fullName evidence="1">Uncharacterized protein</fullName>
    </submittedName>
</protein>
<evidence type="ECO:0000313" key="2">
    <source>
        <dbReference type="Proteomes" id="UP000017174"/>
    </source>
</evidence>
<comment type="caution">
    <text evidence="1">The sequence shown here is derived from an EMBL/GenBank/DDBJ whole genome shotgun (WGS) entry which is preliminary data.</text>
</comment>
<sequence length="61" mass="6516">MLPALPTAEGAQRRAGKSLNIFCALAVPGFCPQIHGTNLGTPCFADRLSLFLGIFRLAHPH</sequence>
<proteinExistence type="predicted"/>
<accession>U7V1K7</accession>
<name>U7V1K7_9MICC</name>
<reference evidence="1 2" key="1">
    <citation type="submission" date="2013-08" db="EMBL/GenBank/DDBJ databases">
        <authorList>
            <person name="Weinstock G."/>
            <person name="Sodergren E."/>
            <person name="Wylie T."/>
            <person name="Fulton L."/>
            <person name="Fulton R."/>
            <person name="Fronick C."/>
            <person name="O'Laughlin M."/>
            <person name="Godfrey J."/>
            <person name="Miner T."/>
            <person name="Herter B."/>
            <person name="Appelbaum E."/>
            <person name="Cordes M."/>
            <person name="Lek S."/>
            <person name="Wollam A."/>
            <person name="Pepin K.H."/>
            <person name="Palsikar V.B."/>
            <person name="Mitreva M."/>
            <person name="Wilson R.K."/>
        </authorList>
    </citation>
    <scope>NUCLEOTIDE SEQUENCE [LARGE SCALE GENOMIC DNA]</scope>
    <source>
        <strain evidence="1 2">F0184</strain>
    </source>
</reference>
<dbReference type="HOGENOM" id="CLU_2919914_0_0_11"/>